<dbReference type="Gene3D" id="3.30.450.20">
    <property type="entry name" value="PAS domain"/>
    <property type="match status" value="1"/>
</dbReference>
<dbReference type="PROSITE" id="PS50112">
    <property type="entry name" value="PAS"/>
    <property type="match status" value="1"/>
</dbReference>
<feature type="domain" description="PAS" evidence="7">
    <location>
        <begin position="147"/>
        <end position="191"/>
    </location>
</feature>
<dbReference type="Pfam" id="PF00158">
    <property type="entry name" value="Sigma54_activat"/>
    <property type="match status" value="1"/>
</dbReference>
<dbReference type="PANTHER" id="PTHR32071:SF57">
    <property type="entry name" value="C4-DICARBOXYLATE TRANSPORT TRANSCRIPTIONAL REGULATORY PROTEIN DCTD"/>
    <property type="match status" value="1"/>
</dbReference>
<evidence type="ECO:0000256" key="2">
    <source>
        <dbReference type="ARBA" id="ARBA00022840"/>
    </source>
</evidence>
<evidence type="ECO:0000256" key="1">
    <source>
        <dbReference type="ARBA" id="ARBA00022741"/>
    </source>
</evidence>
<dbReference type="InterPro" id="IPR002197">
    <property type="entry name" value="HTH_Fis"/>
</dbReference>
<dbReference type="SUPFAM" id="SSF46689">
    <property type="entry name" value="Homeodomain-like"/>
    <property type="match status" value="1"/>
</dbReference>
<dbReference type="Pfam" id="PF25601">
    <property type="entry name" value="AAA_lid_14"/>
    <property type="match status" value="1"/>
</dbReference>
<dbReference type="SMART" id="SM00091">
    <property type="entry name" value="PAS"/>
    <property type="match status" value="1"/>
</dbReference>
<dbReference type="STRING" id="1121301.SAMN02745912_01350"/>
<dbReference type="OrthoDB" id="9803970at2"/>
<accession>A0A1M6MP07</accession>
<dbReference type="InterPro" id="IPR035965">
    <property type="entry name" value="PAS-like_dom_sf"/>
</dbReference>
<dbReference type="InterPro" id="IPR025662">
    <property type="entry name" value="Sigma_54_int_dom_ATP-bd_1"/>
</dbReference>
<dbReference type="InterPro" id="IPR000014">
    <property type="entry name" value="PAS"/>
</dbReference>
<dbReference type="PROSITE" id="PS50045">
    <property type="entry name" value="SIGMA54_INTERACT_4"/>
    <property type="match status" value="1"/>
</dbReference>
<dbReference type="PRINTS" id="PR01590">
    <property type="entry name" value="HTHFIS"/>
</dbReference>
<dbReference type="InterPro" id="IPR003593">
    <property type="entry name" value="AAA+_ATPase"/>
</dbReference>
<dbReference type="InterPro" id="IPR002078">
    <property type="entry name" value="Sigma_54_int"/>
</dbReference>
<dbReference type="Gene3D" id="3.40.50.300">
    <property type="entry name" value="P-loop containing nucleotide triphosphate hydrolases"/>
    <property type="match status" value="1"/>
</dbReference>
<evidence type="ECO:0000313" key="9">
    <source>
        <dbReference type="Proteomes" id="UP000184465"/>
    </source>
</evidence>
<keyword evidence="2" id="KW-0067">ATP-binding</keyword>
<dbReference type="SMART" id="SM00382">
    <property type="entry name" value="AAA"/>
    <property type="match status" value="1"/>
</dbReference>
<gene>
    <name evidence="8" type="ORF">SAMN02745912_01350</name>
</gene>
<dbReference type="Pfam" id="PF02954">
    <property type="entry name" value="HTH_8"/>
    <property type="match status" value="1"/>
</dbReference>
<dbReference type="EMBL" id="FRAG01000011">
    <property type="protein sequence ID" value="SHJ85174.1"/>
    <property type="molecule type" value="Genomic_DNA"/>
</dbReference>
<evidence type="ECO:0000256" key="3">
    <source>
        <dbReference type="ARBA" id="ARBA00023015"/>
    </source>
</evidence>
<dbReference type="PANTHER" id="PTHR32071">
    <property type="entry name" value="TRANSCRIPTIONAL REGULATORY PROTEIN"/>
    <property type="match status" value="1"/>
</dbReference>
<keyword evidence="5" id="KW-0804">Transcription</keyword>
<dbReference type="InterPro" id="IPR025944">
    <property type="entry name" value="Sigma_54_int_dom_CS"/>
</dbReference>
<dbReference type="GO" id="GO:0006355">
    <property type="term" value="P:regulation of DNA-templated transcription"/>
    <property type="evidence" value="ECO:0007669"/>
    <property type="project" value="InterPro"/>
</dbReference>
<protein>
    <submittedName>
        <fullName evidence="8">PAS domain S-box-containing protein</fullName>
    </submittedName>
</protein>
<keyword evidence="3" id="KW-0805">Transcription regulation</keyword>
<dbReference type="PROSITE" id="PS00675">
    <property type="entry name" value="SIGMA54_INTERACT_1"/>
    <property type="match status" value="1"/>
</dbReference>
<dbReference type="NCBIfam" id="TIGR00229">
    <property type="entry name" value="sensory_box"/>
    <property type="match status" value="1"/>
</dbReference>
<feature type="domain" description="Sigma-54 factor interaction" evidence="6">
    <location>
        <begin position="276"/>
        <end position="506"/>
    </location>
</feature>
<evidence type="ECO:0000313" key="8">
    <source>
        <dbReference type="EMBL" id="SHJ85174.1"/>
    </source>
</evidence>
<keyword evidence="4" id="KW-0238">DNA-binding</keyword>
<dbReference type="InterPro" id="IPR058031">
    <property type="entry name" value="AAA_lid_NorR"/>
</dbReference>
<reference evidence="8 9" key="1">
    <citation type="submission" date="2016-11" db="EMBL/GenBank/DDBJ databases">
        <authorList>
            <person name="Jaros S."/>
            <person name="Januszkiewicz K."/>
            <person name="Wedrychowicz H."/>
        </authorList>
    </citation>
    <scope>NUCLEOTIDE SEQUENCE [LARGE SCALE GENOMIC DNA]</scope>
    <source>
        <strain evidence="8 9">DSM 15212</strain>
    </source>
</reference>
<dbReference type="GO" id="GO:0005524">
    <property type="term" value="F:ATP binding"/>
    <property type="evidence" value="ECO:0007669"/>
    <property type="project" value="UniProtKB-KW"/>
</dbReference>
<evidence type="ECO:0000259" key="6">
    <source>
        <dbReference type="PROSITE" id="PS50045"/>
    </source>
</evidence>
<evidence type="ECO:0000256" key="4">
    <source>
        <dbReference type="ARBA" id="ARBA00023125"/>
    </source>
</evidence>
<keyword evidence="9" id="KW-1185">Reference proteome</keyword>
<dbReference type="CDD" id="cd00130">
    <property type="entry name" value="PAS"/>
    <property type="match status" value="1"/>
</dbReference>
<dbReference type="PROSITE" id="PS00688">
    <property type="entry name" value="SIGMA54_INTERACT_3"/>
    <property type="match status" value="1"/>
</dbReference>
<dbReference type="PROSITE" id="PS00676">
    <property type="entry name" value="SIGMA54_INTERACT_2"/>
    <property type="match status" value="1"/>
</dbReference>
<name>A0A1M6MP07_PARC5</name>
<dbReference type="CDD" id="cd00009">
    <property type="entry name" value="AAA"/>
    <property type="match status" value="1"/>
</dbReference>
<evidence type="ECO:0000256" key="5">
    <source>
        <dbReference type="ARBA" id="ARBA00023163"/>
    </source>
</evidence>
<evidence type="ECO:0000259" key="7">
    <source>
        <dbReference type="PROSITE" id="PS50112"/>
    </source>
</evidence>
<dbReference type="FunFam" id="3.40.50.300:FF:000006">
    <property type="entry name" value="DNA-binding transcriptional regulator NtrC"/>
    <property type="match status" value="1"/>
</dbReference>
<dbReference type="RefSeq" id="WP_073148223.1">
    <property type="nucleotide sequence ID" value="NZ_FRAG01000011.1"/>
</dbReference>
<dbReference type="SUPFAM" id="SSF52540">
    <property type="entry name" value="P-loop containing nucleoside triphosphate hydrolases"/>
    <property type="match status" value="1"/>
</dbReference>
<dbReference type="SUPFAM" id="SSF55785">
    <property type="entry name" value="PYP-like sensor domain (PAS domain)"/>
    <property type="match status" value="1"/>
</dbReference>
<proteinExistence type="predicted"/>
<keyword evidence="1" id="KW-0547">Nucleotide-binding</keyword>
<dbReference type="InterPro" id="IPR009057">
    <property type="entry name" value="Homeodomain-like_sf"/>
</dbReference>
<dbReference type="Gene3D" id="1.10.8.60">
    <property type="match status" value="1"/>
</dbReference>
<dbReference type="Pfam" id="PF13426">
    <property type="entry name" value="PAS_9"/>
    <property type="match status" value="1"/>
</dbReference>
<dbReference type="Proteomes" id="UP000184465">
    <property type="component" value="Unassembled WGS sequence"/>
</dbReference>
<dbReference type="InterPro" id="IPR027417">
    <property type="entry name" value="P-loop_NTPase"/>
</dbReference>
<sequence>MCTEIIKYLSSMLCENDRKYNKEFEIVNTSFRLYDINFDKLNGILLLLDDHNTVINIKEVNKHVSNFIGRTLKLPLDKKINNGKIIKYTEKNFSVYYLKVKSNKNKEISYGLCYIIDSKSDSFEVLVEDIAFKINKSIEILHEYNKKNNFLMEYLDSIDEGISTCDRNGRITYVNKACCEILGFNKEDIVNGKKEISPEYKPILSKLLLEKKSIIDVDYFPRKNNKTIHLINSSYPVFNNKKEVIGAIDIFRGIKRTTKLANTLVGQNITYKFENIIGESSILKEKIGLAKSFALSDANIYIQGESGTGKELFAQSIHNYSRRKNEPFIALNCANFPLDLVDSELFGYEEGAFTGAKKGGKIGKFELANGGTLFLDEIGEMQLHTQAKLLRVLETRTLFRIGGNKPIKINVKIIAATNKNLYNMVKKGEFREDLYYRLKVLFLEIPPLRERENDVLILADYFTKKIGMDMGKNIKEIDKEGKKLLCDYHWPGNIRELENIIARALFICDKDIITKDDLIKAGISLESASNSIKNDLQEINKEILIRTLKQTKGNKKRTAEILGVSRPTIYRMIKKYNVKL</sequence>
<dbReference type="InterPro" id="IPR025943">
    <property type="entry name" value="Sigma_54_int_dom_ATP-bd_2"/>
</dbReference>
<dbReference type="AlphaFoldDB" id="A0A1M6MP07"/>
<organism evidence="8 9">
    <name type="scientific">Paramaledivibacter caminithermalis (strain DSM 15212 / CIP 107654 / DViRD3)</name>
    <name type="common">Clostridium caminithermale</name>
    <dbReference type="NCBI Taxonomy" id="1121301"/>
    <lineage>
        <taxon>Bacteria</taxon>
        <taxon>Bacillati</taxon>
        <taxon>Bacillota</taxon>
        <taxon>Clostridia</taxon>
        <taxon>Peptostreptococcales</taxon>
        <taxon>Caminicellaceae</taxon>
        <taxon>Paramaledivibacter</taxon>
    </lineage>
</organism>
<dbReference type="Gene3D" id="1.10.10.60">
    <property type="entry name" value="Homeodomain-like"/>
    <property type="match status" value="1"/>
</dbReference>
<dbReference type="GO" id="GO:0043565">
    <property type="term" value="F:sequence-specific DNA binding"/>
    <property type="evidence" value="ECO:0007669"/>
    <property type="project" value="InterPro"/>
</dbReference>